<keyword evidence="2" id="KW-1185">Reference proteome</keyword>
<dbReference type="PANTHER" id="PTHR32432:SF3">
    <property type="entry name" value="ETHANOLAMINE UTILIZATION PROTEIN EUTJ"/>
    <property type="match status" value="1"/>
</dbReference>
<accession>A0A917RWL0</accession>
<gene>
    <name evidence="1" type="ORF">GCM10007968_01030</name>
</gene>
<comment type="caution">
    <text evidence="1">The sequence shown here is derived from an EMBL/GenBank/DDBJ whole genome shotgun (WGS) entry which is preliminary data.</text>
</comment>
<dbReference type="InterPro" id="IPR005883">
    <property type="entry name" value="PilM"/>
</dbReference>
<reference evidence="1" key="1">
    <citation type="journal article" date="2014" name="Int. J. Syst. Evol. Microbiol.">
        <title>Complete genome sequence of Corynebacterium casei LMG S-19264T (=DSM 44701T), isolated from a smear-ripened cheese.</title>
        <authorList>
            <consortium name="US DOE Joint Genome Institute (JGI-PGF)"/>
            <person name="Walter F."/>
            <person name="Albersmeier A."/>
            <person name="Kalinowski J."/>
            <person name="Ruckert C."/>
        </authorList>
    </citation>
    <scope>NUCLEOTIDE SEQUENCE</scope>
    <source>
        <strain evidence="1">JCM 15325</strain>
    </source>
</reference>
<evidence type="ECO:0008006" key="3">
    <source>
        <dbReference type="Google" id="ProtNLM"/>
    </source>
</evidence>
<evidence type="ECO:0000313" key="1">
    <source>
        <dbReference type="EMBL" id="GGL40910.1"/>
    </source>
</evidence>
<protein>
    <recommendedName>
        <fullName evidence="3">Type IV pilus assembly protein PilM</fullName>
    </recommendedName>
</protein>
<evidence type="ECO:0000313" key="2">
    <source>
        <dbReference type="Proteomes" id="UP000654670"/>
    </source>
</evidence>
<organism evidence="1 2">
    <name type="scientific">Sporolactobacillus putidus</name>
    <dbReference type="NCBI Taxonomy" id="492735"/>
    <lineage>
        <taxon>Bacteria</taxon>
        <taxon>Bacillati</taxon>
        <taxon>Bacillota</taxon>
        <taxon>Bacilli</taxon>
        <taxon>Bacillales</taxon>
        <taxon>Sporolactobacillaceae</taxon>
        <taxon>Sporolactobacillus</taxon>
    </lineage>
</organism>
<dbReference type="PANTHER" id="PTHR32432">
    <property type="entry name" value="CELL DIVISION PROTEIN FTSA-RELATED"/>
    <property type="match status" value="1"/>
</dbReference>
<name>A0A917RWL0_9BACL</name>
<sequence length="318" mass="35999">MSVFEKWLPILQSHASVGLTFSDYSIRMVLFRGNADDLSRLQFWEEWLEPGIVENGRVKNEQAFSDRLKDMVRALKARGKKTYFAIPDAQLVLRQFDLQGILSDSDLQNYFFIEIGNKIQLPFEQAVFAFHVIDRSATGTRVLLFAAPEPVVKQYRKVLATAGLNPVSAEFSALGIDRWAQYNRPQIAKAQRMYVQLEKEALYAAIIQEDIPLFVRQVSLKDPESHPSDDILFLNAATEIERMLNFYQYSLQKGLHKVSEIYLLGEPGRMAEFRAILSGTVSLQVQLLAIDHETTQCPDDVGATLIPAIGLAMKEAVK</sequence>
<dbReference type="InterPro" id="IPR050696">
    <property type="entry name" value="FtsA/MreB"/>
</dbReference>
<reference evidence="1" key="2">
    <citation type="submission" date="2020-09" db="EMBL/GenBank/DDBJ databases">
        <authorList>
            <person name="Sun Q."/>
            <person name="Ohkuma M."/>
        </authorList>
    </citation>
    <scope>NUCLEOTIDE SEQUENCE</scope>
    <source>
        <strain evidence="1">JCM 15325</strain>
    </source>
</reference>
<dbReference type="RefSeq" id="WP_188800750.1">
    <property type="nucleotide sequence ID" value="NZ_BMOK01000001.1"/>
</dbReference>
<dbReference type="EMBL" id="BMOK01000001">
    <property type="protein sequence ID" value="GGL40910.1"/>
    <property type="molecule type" value="Genomic_DNA"/>
</dbReference>
<dbReference type="Gene3D" id="3.30.420.40">
    <property type="match status" value="1"/>
</dbReference>
<dbReference type="Proteomes" id="UP000654670">
    <property type="component" value="Unassembled WGS sequence"/>
</dbReference>
<dbReference type="AlphaFoldDB" id="A0A917RWL0"/>
<dbReference type="Pfam" id="PF11104">
    <property type="entry name" value="PilM_2"/>
    <property type="match status" value="1"/>
</dbReference>
<proteinExistence type="predicted"/>